<comment type="catalytic activity">
    <reaction evidence="8 9">
        <text>(R)-4'-phosphopantetheine + ATP + H(+) = 3'-dephospho-CoA + diphosphate</text>
        <dbReference type="Rhea" id="RHEA:19801"/>
        <dbReference type="ChEBI" id="CHEBI:15378"/>
        <dbReference type="ChEBI" id="CHEBI:30616"/>
        <dbReference type="ChEBI" id="CHEBI:33019"/>
        <dbReference type="ChEBI" id="CHEBI:57328"/>
        <dbReference type="ChEBI" id="CHEBI:61723"/>
        <dbReference type="EC" id="2.7.7.3"/>
    </reaction>
</comment>
<dbReference type="HAMAP" id="MF_00151">
    <property type="entry name" value="PPAT_bact"/>
    <property type="match status" value="1"/>
</dbReference>
<comment type="caution">
    <text evidence="11">The sequence shown here is derived from an EMBL/GenBank/DDBJ whole genome shotgun (WGS) entry which is preliminary data.</text>
</comment>
<evidence type="ECO:0000256" key="9">
    <source>
        <dbReference type="HAMAP-Rule" id="MF_00151"/>
    </source>
</evidence>
<evidence type="ECO:0000256" key="1">
    <source>
        <dbReference type="ARBA" id="ARBA00022490"/>
    </source>
</evidence>
<keyword evidence="2 9" id="KW-0808">Transferase</keyword>
<dbReference type="InterPro" id="IPR014729">
    <property type="entry name" value="Rossmann-like_a/b/a_fold"/>
</dbReference>
<comment type="similarity">
    <text evidence="9">Belongs to the bacterial CoaD family.</text>
</comment>
<gene>
    <name evidence="9" type="primary">coaD</name>
    <name evidence="11" type="ORF">ENL39_02160</name>
</gene>
<feature type="domain" description="Cytidyltransferase-like" evidence="10">
    <location>
        <begin position="6"/>
        <end position="136"/>
    </location>
</feature>
<dbReference type="UniPathway" id="UPA00241">
    <property type="reaction ID" value="UER00355"/>
</dbReference>
<evidence type="ECO:0000256" key="6">
    <source>
        <dbReference type="ARBA" id="ARBA00022842"/>
    </source>
</evidence>
<dbReference type="PRINTS" id="PR01020">
    <property type="entry name" value="LPSBIOSNTHSS"/>
</dbReference>
<feature type="binding site" evidence="9">
    <location>
        <begin position="126"/>
        <end position="132"/>
    </location>
    <ligand>
        <name>ATP</name>
        <dbReference type="ChEBI" id="CHEBI:30616"/>
    </ligand>
</feature>
<feature type="binding site" evidence="9">
    <location>
        <position position="18"/>
    </location>
    <ligand>
        <name>ATP</name>
        <dbReference type="ChEBI" id="CHEBI:30616"/>
    </ligand>
</feature>
<comment type="function">
    <text evidence="9">Reversibly transfers an adenylyl group from ATP to 4'-phosphopantetheine, yielding dephospho-CoA (dPCoA) and pyrophosphate.</text>
</comment>
<evidence type="ECO:0000256" key="2">
    <source>
        <dbReference type="ARBA" id="ARBA00022679"/>
    </source>
</evidence>
<dbReference type="Pfam" id="PF01467">
    <property type="entry name" value="CTP_transf_like"/>
    <property type="match status" value="1"/>
</dbReference>
<comment type="cofactor">
    <cofactor evidence="9">
        <name>Mg(2+)</name>
        <dbReference type="ChEBI" id="CHEBI:18420"/>
    </cofactor>
</comment>
<dbReference type="EC" id="2.7.7.3" evidence="9"/>
<keyword evidence="6 9" id="KW-0460">Magnesium</keyword>
<dbReference type="GO" id="GO:0015937">
    <property type="term" value="P:coenzyme A biosynthetic process"/>
    <property type="evidence" value="ECO:0007669"/>
    <property type="project" value="UniProtKB-UniRule"/>
</dbReference>
<dbReference type="EMBL" id="DRTT01000067">
    <property type="protein sequence ID" value="HHF98275.1"/>
    <property type="molecule type" value="Genomic_DNA"/>
</dbReference>
<reference evidence="11" key="1">
    <citation type="journal article" date="2020" name="mSystems">
        <title>Genome- and Community-Level Interaction Insights into Carbon Utilization and Element Cycling Functions of Hydrothermarchaeota in Hydrothermal Sediment.</title>
        <authorList>
            <person name="Zhou Z."/>
            <person name="Liu Y."/>
            <person name="Xu W."/>
            <person name="Pan J."/>
            <person name="Luo Z.H."/>
            <person name="Li M."/>
        </authorList>
    </citation>
    <scope>NUCLEOTIDE SEQUENCE [LARGE SCALE GENOMIC DNA]</scope>
    <source>
        <strain evidence="11">HyVt-92</strain>
    </source>
</reference>
<feature type="binding site" evidence="9">
    <location>
        <begin position="10"/>
        <end position="11"/>
    </location>
    <ligand>
        <name>ATP</name>
        <dbReference type="ChEBI" id="CHEBI:30616"/>
    </ligand>
</feature>
<dbReference type="NCBIfam" id="TIGR00125">
    <property type="entry name" value="cyt_tran_rel"/>
    <property type="match status" value="1"/>
</dbReference>
<dbReference type="SUPFAM" id="SSF52374">
    <property type="entry name" value="Nucleotidylyl transferase"/>
    <property type="match status" value="1"/>
</dbReference>
<dbReference type="InterPro" id="IPR001980">
    <property type="entry name" value="PPAT"/>
</dbReference>
<feature type="binding site" evidence="9">
    <location>
        <position position="10"/>
    </location>
    <ligand>
        <name>substrate</name>
    </ligand>
</feature>
<protein>
    <recommendedName>
        <fullName evidence="9">Phosphopantetheine adenylyltransferase</fullName>
        <ecNumber evidence="9">2.7.7.3</ecNumber>
    </recommendedName>
    <alternativeName>
        <fullName evidence="9">Dephospho-CoA pyrophosphorylase</fullName>
    </alternativeName>
    <alternativeName>
        <fullName evidence="9">Pantetheine-phosphate adenylyltransferase</fullName>
        <shortName evidence="9">PPAT</shortName>
    </alternativeName>
</protein>
<evidence type="ECO:0000259" key="10">
    <source>
        <dbReference type="Pfam" id="PF01467"/>
    </source>
</evidence>
<dbReference type="AlphaFoldDB" id="A0A7V5HYH6"/>
<dbReference type="PANTHER" id="PTHR21342">
    <property type="entry name" value="PHOSPHOPANTETHEINE ADENYLYLTRANSFERASE"/>
    <property type="match status" value="1"/>
</dbReference>
<feature type="binding site" evidence="9">
    <location>
        <begin position="91"/>
        <end position="93"/>
    </location>
    <ligand>
        <name>ATP</name>
        <dbReference type="ChEBI" id="CHEBI:30616"/>
    </ligand>
</feature>
<keyword evidence="4 9" id="KW-0547">Nucleotide-binding</keyword>
<keyword evidence="5 9" id="KW-0067">ATP-binding</keyword>
<dbReference type="Gene3D" id="3.40.50.620">
    <property type="entry name" value="HUPs"/>
    <property type="match status" value="1"/>
</dbReference>
<comment type="pathway">
    <text evidence="9">Cofactor biosynthesis; coenzyme A biosynthesis; CoA from (R)-pantothenate: step 4/5.</text>
</comment>
<dbReference type="PANTHER" id="PTHR21342:SF1">
    <property type="entry name" value="PHOSPHOPANTETHEINE ADENYLYLTRANSFERASE"/>
    <property type="match status" value="1"/>
</dbReference>
<proteinExistence type="inferred from homology"/>
<evidence type="ECO:0000313" key="11">
    <source>
        <dbReference type="EMBL" id="HHF98275.1"/>
    </source>
</evidence>
<feature type="site" description="Transition state stabilizer" evidence="9">
    <location>
        <position position="18"/>
    </location>
</feature>
<comment type="caution">
    <text evidence="9">Lacks conserved residue(s) required for the propagation of feature annotation.</text>
</comment>
<keyword evidence="7 9" id="KW-0173">Coenzyme A biosynthesis</keyword>
<comment type="subcellular location">
    <subcellularLocation>
        <location evidence="9">Cytoplasm</location>
    </subcellularLocation>
</comment>
<feature type="binding site" evidence="9">
    <location>
        <position position="76"/>
    </location>
    <ligand>
        <name>substrate</name>
    </ligand>
</feature>
<dbReference type="NCBIfam" id="TIGR01510">
    <property type="entry name" value="coaD_prev_kdtB"/>
    <property type="match status" value="1"/>
</dbReference>
<dbReference type="Proteomes" id="UP000886070">
    <property type="component" value="Unassembled WGS sequence"/>
</dbReference>
<dbReference type="GO" id="GO:0005524">
    <property type="term" value="F:ATP binding"/>
    <property type="evidence" value="ECO:0007669"/>
    <property type="project" value="UniProtKB-KW"/>
</dbReference>
<feature type="binding site" evidence="9">
    <location>
        <position position="90"/>
    </location>
    <ligand>
        <name>substrate</name>
    </ligand>
</feature>
<dbReference type="InterPro" id="IPR004821">
    <property type="entry name" value="Cyt_trans-like"/>
</dbReference>
<keyword evidence="3 9" id="KW-0548">Nucleotidyltransferase</keyword>
<evidence type="ECO:0000256" key="5">
    <source>
        <dbReference type="ARBA" id="ARBA00022840"/>
    </source>
</evidence>
<accession>A0A7V5HYH6</accession>
<evidence type="ECO:0000256" key="3">
    <source>
        <dbReference type="ARBA" id="ARBA00022695"/>
    </source>
</evidence>
<evidence type="ECO:0000256" key="4">
    <source>
        <dbReference type="ARBA" id="ARBA00022741"/>
    </source>
</evidence>
<dbReference type="GO" id="GO:0004595">
    <property type="term" value="F:pantetheine-phosphate adenylyltransferase activity"/>
    <property type="evidence" value="ECO:0007669"/>
    <property type="project" value="UniProtKB-UniRule"/>
</dbReference>
<comment type="subunit">
    <text evidence="9">Homohexamer.</text>
</comment>
<evidence type="ECO:0000256" key="7">
    <source>
        <dbReference type="ARBA" id="ARBA00022993"/>
    </source>
</evidence>
<organism evidence="11">
    <name type="scientific">Aerophobetes bacterium</name>
    <dbReference type="NCBI Taxonomy" id="2030807"/>
    <lineage>
        <taxon>Bacteria</taxon>
        <taxon>Candidatus Aerophobota</taxon>
    </lineage>
</organism>
<evidence type="ECO:0000256" key="8">
    <source>
        <dbReference type="ARBA" id="ARBA00029346"/>
    </source>
</evidence>
<feature type="binding site" evidence="9">
    <location>
        <position position="101"/>
    </location>
    <ligand>
        <name>ATP</name>
        <dbReference type="ChEBI" id="CHEBI:30616"/>
    </ligand>
</feature>
<dbReference type="CDD" id="cd02163">
    <property type="entry name" value="PPAT"/>
    <property type="match status" value="1"/>
</dbReference>
<sequence length="162" mass="18465">MKKIAVYPGSFDPVTNGHIDIIKRSISLFEKLIIAVNANPNPAKPYLFSAEERVEMIREALPSSPKIEVESFKGLLVHYARKKGANFIIRGLRALSDFEYEFQMYLMNKKLNPDLEMIYFMTSQQYSHLSSSVIKEIAKLGGSTINFVPPVVEKKLLEKFGY</sequence>
<keyword evidence="1 9" id="KW-0963">Cytoplasm</keyword>
<dbReference type="GO" id="GO:0005737">
    <property type="term" value="C:cytoplasm"/>
    <property type="evidence" value="ECO:0007669"/>
    <property type="project" value="UniProtKB-SubCell"/>
</dbReference>
<name>A0A7V5HYH6_UNCAE</name>